<evidence type="ECO:0000256" key="1">
    <source>
        <dbReference type="ARBA" id="ARBA00006432"/>
    </source>
</evidence>
<dbReference type="AlphaFoldDB" id="A0A9N9P732"/>
<dbReference type="Gene3D" id="3.30.300.30">
    <property type="match status" value="1"/>
</dbReference>
<sequence length="63" mass="7004">GFQVAPAELEAVLLTHDAVSDTAVVGYYSEEEATEMPIAYVTIKYGYEQFKALAKEIQSFVDR</sequence>
<dbReference type="InterPro" id="IPR045851">
    <property type="entry name" value="AMP-bd_C_sf"/>
</dbReference>
<feature type="non-terminal residue" evidence="4">
    <location>
        <position position="63"/>
    </location>
</feature>
<dbReference type="Pfam" id="PF13193">
    <property type="entry name" value="AMP-binding_C"/>
    <property type="match status" value="1"/>
</dbReference>
<dbReference type="EMBL" id="CAJVPY010031271">
    <property type="protein sequence ID" value="CAG8796369.1"/>
    <property type="molecule type" value="Genomic_DNA"/>
</dbReference>
<feature type="domain" description="AMP-binding enzyme C-terminal" evidence="3">
    <location>
        <begin position="8"/>
        <end position="62"/>
    </location>
</feature>
<evidence type="ECO:0000259" key="3">
    <source>
        <dbReference type="Pfam" id="PF13193"/>
    </source>
</evidence>
<evidence type="ECO:0000256" key="2">
    <source>
        <dbReference type="ARBA" id="ARBA00022598"/>
    </source>
</evidence>
<comment type="caution">
    <text evidence="4">The sequence shown here is derived from an EMBL/GenBank/DDBJ whole genome shotgun (WGS) entry which is preliminary data.</text>
</comment>
<organism evidence="4 5">
    <name type="scientific">Dentiscutata erythropus</name>
    <dbReference type="NCBI Taxonomy" id="1348616"/>
    <lineage>
        <taxon>Eukaryota</taxon>
        <taxon>Fungi</taxon>
        <taxon>Fungi incertae sedis</taxon>
        <taxon>Mucoromycota</taxon>
        <taxon>Glomeromycotina</taxon>
        <taxon>Glomeromycetes</taxon>
        <taxon>Diversisporales</taxon>
        <taxon>Gigasporaceae</taxon>
        <taxon>Dentiscutata</taxon>
    </lineage>
</organism>
<evidence type="ECO:0000313" key="4">
    <source>
        <dbReference type="EMBL" id="CAG8796369.1"/>
    </source>
</evidence>
<dbReference type="PANTHER" id="PTHR24096">
    <property type="entry name" value="LONG-CHAIN-FATTY-ACID--COA LIGASE"/>
    <property type="match status" value="1"/>
</dbReference>
<proteinExistence type="inferred from homology"/>
<dbReference type="OrthoDB" id="1898221at2759"/>
<dbReference type="Proteomes" id="UP000789405">
    <property type="component" value="Unassembled WGS sequence"/>
</dbReference>
<feature type="non-terminal residue" evidence="4">
    <location>
        <position position="1"/>
    </location>
</feature>
<evidence type="ECO:0000313" key="5">
    <source>
        <dbReference type="Proteomes" id="UP000789405"/>
    </source>
</evidence>
<protein>
    <submittedName>
        <fullName evidence="4">3561_t:CDS:1</fullName>
    </submittedName>
</protein>
<dbReference type="SUPFAM" id="SSF56801">
    <property type="entry name" value="Acetyl-CoA synthetase-like"/>
    <property type="match status" value="1"/>
</dbReference>
<comment type="similarity">
    <text evidence="1">Belongs to the ATP-dependent AMP-binding enzyme family.</text>
</comment>
<dbReference type="PANTHER" id="PTHR24096:SF149">
    <property type="entry name" value="AMP-BINDING DOMAIN-CONTAINING PROTEIN-RELATED"/>
    <property type="match status" value="1"/>
</dbReference>
<reference evidence="4" key="1">
    <citation type="submission" date="2021-06" db="EMBL/GenBank/DDBJ databases">
        <authorList>
            <person name="Kallberg Y."/>
            <person name="Tangrot J."/>
            <person name="Rosling A."/>
        </authorList>
    </citation>
    <scope>NUCLEOTIDE SEQUENCE</scope>
    <source>
        <strain evidence="4">MA453B</strain>
    </source>
</reference>
<gene>
    <name evidence="4" type="ORF">DERYTH_LOCUS22467</name>
</gene>
<accession>A0A9N9P732</accession>
<dbReference type="InterPro" id="IPR025110">
    <property type="entry name" value="AMP-bd_C"/>
</dbReference>
<keyword evidence="2" id="KW-0436">Ligase</keyword>
<name>A0A9N9P732_9GLOM</name>
<keyword evidence="5" id="KW-1185">Reference proteome</keyword>
<dbReference type="GO" id="GO:0016405">
    <property type="term" value="F:CoA-ligase activity"/>
    <property type="evidence" value="ECO:0007669"/>
    <property type="project" value="TreeGrafter"/>
</dbReference>